<gene>
    <name evidence="3" type="ORF">FHS27_003279</name>
</gene>
<dbReference type="AlphaFoldDB" id="A0A7W5H6L7"/>
<feature type="compositionally biased region" description="Polar residues" evidence="1">
    <location>
        <begin position="747"/>
        <end position="766"/>
    </location>
</feature>
<feature type="compositionally biased region" description="Basic and acidic residues" evidence="1">
    <location>
        <begin position="1209"/>
        <end position="1218"/>
    </location>
</feature>
<protein>
    <recommendedName>
        <fullName evidence="5">Circumsporozoite protein-putative membrane associated protein</fullName>
    </recommendedName>
</protein>
<keyword evidence="2" id="KW-0472">Membrane</keyword>
<dbReference type="Proteomes" id="UP000536179">
    <property type="component" value="Unassembled WGS sequence"/>
</dbReference>
<feature type="compositionally biased region" description="Low complexity" evidence="1">
    <location>
        <begin position="1049"/>
        <end position="1075"/>
    </location>
</feature>
<evidence type="ECO:0000256" key="2">
    <source>
        <dbReference type="SAM" id="Phobius"/>
    </source>
</evidence>
<dbReference type="EMBL" id="JACHXU010000010">
    <property type="protein sequence ID" value="MBB3207458.1"/>
    <property type="molecule type" value="Genomic_DNA"/>
</dbReference>
<sequence>MAITLFWIVVDQWIWSPGVAGRSLIAIALTAAGAAYTYLRLWPVMHLRVREDYAARALERDHPELGHSLSSYVSLRQQRVNHPRGQLADRVVQSVGANAATKLKHIDAPPSEATGLISWWVTAIALLAVIAAYALASPKNSAQSVARLVRPLASLDAPRRVQITDVSPGDTETLAGRSLEIAATVKNLRDDEPVYFRWESNQSAITKTSASLTQPTDDSATGNQQQTRMIANETDGQLDQYIATVPISHHAHGTRRYHIVAGDASSGPYEVTIRDTPVVQIREVIYLPPAYTGKTKHTGHTGSIQGVDGTKVELIATINRPITRAIIEFNPRKVGQDIQATAGASEMQISGDGTTVRFDFALRSRKGGAIELQDYRIRVWDDAGQTNGDPIIYPIRVIEDLPPEITIVVPQQSTKDVPIDSEQVFEIHAADVDYGLAEVEIEIHRGIDLIARSTLWKDPVGKRGNQVIEYRFRPSRMIVVGRDNGIRGRRGGGLIVGDEVEVVAIATDNRTDPNDKTIVPGVTRTQPVLLRITAASAVPNNQDSTQQPKQGEGDSSQEQGEGQSGEGEQGGSGGGQSGKGQQGEGQQGEGQQGEGQQGEGQQGEGQQGEGQQGEGQQGEGQQGEGQQGEGQQGEGQQGEGQQSDGQQDMSQDAGSSESGEQTDPQGGQPQDSQGQSGESSDPSDAEQQASSDQNAGSRNQGGKPNQGQTSGASDGKSDNAPEQPPQDDAEAFERIQDYLNEKRENQSRGQNQPPGQSSDQNQPNDTPENRNSNDESGDGSSGQSSEDRNTNPNDDAGSQRDPQNSGSDNDSMTNPNEGDSGSDSEKGDSAGQPEGGPKQGDSEQGDGEKGTGQQEDGQQSDGRQNDDRQGDSEQDAGKQGTGMNDDAGGQSGSEGSQEQSSTEPGEDGANEKEGAGEKEAGDNSSGESASGEDGSQSESASGKNVQPNESTPDGDSGKQGSDSQSGDPSSGKGENQPSESGDDSSSSDSDAGDSEAGDSGSKSGGDDSESSRSNPNGAPDKGAPNQNRDQQPNPSEDTDSESGLNDQPSGNSDSGTQSGDQSGQPSPTSDESGGESAQGGGSGQSGGGVGEEQSIENELPDPVDLEYTKAATDMVLDYLDETRTDPDPELLERLKWTDQDLKRFRQRWQDIKPIDGGPRVDAPPQSEIEEALRSLGMRPPGTAESNRRDQSDDIRGLRDSGNRRPAPADIRDAFEAFRRGLSQP</sequence>
<keyword evidence="4" id="KW-1185">Reference proteome</keyword>
<evidence type="ECO:0000313" key="4">
    <source>
        <dbReference type="Proteomes" id="UP000536179"/>
    </source>
</evidence>
<feature type="region of interest" description="Disordered" evidence="1">
    <location>
        <begin position="1173"/>
        <end position="1224"/>
    </location>
</feature>
<feature type="compositionally biased region" description="Polar residues" evidence="1">
    <location>
        <begin position="648"/>
        <end position="662"/>
    </location>
</feature>
<accession>A0A7W5H6L7</accession>
<feature type="compositionally biased region" description="Low complexity" evidence="1">
    <location>
        <begin position="922"/>
        <end position="942"/>
    </location>
</feature>
<feature type="compositionally biased region" description="Gly residues" evidence="1">
    <location>
        <begin position="562"/>
        <end position="638"/>
    </location>
</feature>
<evidence type="ECO:0008006" key="5">
    <source>
        <dbReference type="Google" id="ProtNLM"/>
    </source>
</evidence>
<reference evidence="3 4" key="1">
    <citation type="submission" date="2020-08" db="EMBL/GenBank/DDBJ databases">
        <title>Genomic Encyclopedia of Type Strains, Phase III (KMG-III): the genomes of soil and plant-associated and newly described type strains.</title>
        <authorList>
            <person name="Whitman W."/>
        </authorList>
    </citation>
    <scope>NUCLEOTIDE SEQUENCE [LARGE SCALE GENOMIC DNA]</scope>
    <source>
        <strain evidence="3 4">CECT 8075</strain>
    </source>
</reference>
<feature type="region of interest" description="Disordered" evidence="1">
    <location>
        <begin position="536"/>
        <end position="1108"/>
    </location>
</feature>
<feature type="compositionally biased region" description="Polar residues" evidence="1">
    <location>
        <begin position="1024"/>
        <end position="1048"/>
    </location>
</feature>
<keyword evidence="2" id="KW-0812">Transmembrane</keyword>
<feature type="compositionally biased region" description="Gly residues" evidence="1">
    <location>
        <begin position="1076"/>
        <end position="1090"/>
    </location>
</feature>
<feature type="compositionally biased region" description="Basic and acidic residues" evidence="1">
    <location>
        <begin position="731"/>
        <end position="746"/>
    </location>
</feature>
<proteinExistence type="predicted"/>
<feature type="compositionally biased region" description="Low complexity" evidence="1">
    <location>
        <begin position="958"/>
        <end position="973"/>
    </location>
</feature>
<feature type="compositionally biased region" description="Low complexity" evidence="1">
    <location>
        <begin position="893"/>
        <end position="903"/>
    </location>
</feature>
<feature type="compositionally biased region" description="Polar residues" evidence="1">
    <location>
        <begin position="851"/>
        <end position="862"/>
    </location>
</feature>
<feature type="compositionally biased region" description="Polar residues" evidence="1">
    <location>
        <begin position="800"/>
        <end position="817"/>
    </location>
</feature>
<feature type="compositionally biased region" description="Low complexity" evidence="1">
    <location>
        <begin position="663"/>
        <end position="682"/>
    </location>
</feature>
<evidence type="ECO:0000256" key="1">
    <source>
        <dbReference type="SAM" id="MobiDB-lite"/>
    </source>
</evidence>
<feature type="compositionally biased region" description="Acidic residues" evidence="1">
    <location>
        <begin position="1093"/>
        <end position="1104"/>
    </location>
</feature>
<dbReference type="RefSeq" id="WP_246419842.1">
    <property type="nucleotide sequence ID" value="NZ_JACHXU010000010.1"/>
</dbReference>
<feature type="compositionally biased region" description="Polar residues" evidence="1">
    <location>
        <begin position="685"/>
        <end position="712"/>
    </location>
</feature>
<feature type="compositionally biased region" description="Basic and acidic residues" evidence="1">
    <location>
        <begin position="909"/>
        <end position="921"/>
    </location>
</feature>
<organism evidence="3 4">
    <name type="scientific">Aporhodopirellula rubra</name>
    <dbReference type="NCBI Taxonomy" id="980271"/>
    <lineage>
        <taxon>Bacteria</taxon>
        <taxon>Pseudomonadati</taxon>
        <taxon>Planctomycetota</taxon>
        <taxon>Planctomycetia</taxon>
        <taxon>Pirellulales</taxon>
        <taxon>Pirellulaceae</taxon>
        <taxon>Aporhodopirellula</taxon>
    </lineage>
</organism>
<feature type="compositionally biased region" description="Polar residues" evidence="1">
    <location>
        <begin position="538"/>
        <end position="549"/>
    </location>
</feature>
<feature type="transmembrane region" description="Helical" evidence="2">
    <location>
        <begin position="116"/>
        <end position="136"/>
    </location>
</feature>
<comment type="caution">
    <text evidence="3">The sequence shown here is derived from an EMBL/GenBank/DDBJ whole genome shotgun (WGS) entry which is preliminary data.</text>
</comment>
<feature type="compositionally biased region" description="Basic and acidic residues" evidence="1">
    <location>
        <begin position="1185"/>
        <end position="1202"/>
    </location>
</feature>
<keyword evidence="2" id="KW-1133">Transmembrane helix</keyword>
<feature type="transmembrane region" description="Helical" evidence="2">
    <location>
        <begin position="20"/>
        <end position="39"/>
    </location>
</feature>
<name>A0A7W5H6L7_9BACT</name>
<evidence type="ECO:0000313" key="3">
    <source>
        <dbReference type="EMBL" id="MBB3207458.1"/>
    </source>
</evidence>